<dbReference type="EMBL" id="AMWN01000001">
    <property type="protein sequence ID" value="EXJ95832.1"/>
    <property type="molecule type" value="Genomic_DNA"/>
</dbReference>
<evidence type="ECO:0000313" key="2">
    <source>
        <dbReference type="EMBL" id="EXJ95832.1"/>
    </source>
</evidence>
<dbReference type="OrthoDB" id="5336357at2759"/>
<feature type="region of interest" description="Disordered" evidence="1">
    <location>
        <begin position="171"/>
        <end position="213"/>
    </location>
</feature>
<organism evidence="2 3">
    <name type="scientific">Capronia coronata CBS 617.96</name>
    <dbReference type="NCBI Taxonomy" id="1182541"/>
    <lineage>
        <taxon>Eukaryota</taxon>
        <taxon>Fungi</taxon>
        <taxon>Dikarya</taxon>
        <taxon>Ascomycota</taxon>
        <taxon>Pezizomycotina</taxon>
        <taxon>Eurotiomycetes</taxon>
        <taxon>Chaetothyriomycetidae</taxon>
        <taxon>Chaetothyriales</taxon>
        <taxon>Herpotrichiellaceae</taxon>
        <taxon>Capronia</taxon>
    </lineage>
</organism>
<proteinExistence type="predicted"/>
<dbReference type="STRING" id="1182541.W9YSI7"/>
<evidence type="ECO:0000313" key="3">
    <source>
        <dbReference type="Proteomes" id="UP000019484"/>
    </source>
</evidence>
<dbReference type="eggNOG" id="ENOG502RIUJ">
    <property type="taxonomic scope" value="Eukaryota"/>
</dbReference>
<dbReference type="HOGENOM" id="CLU_1137875_0_0_1"/>
<dbReference type="AlphaFoldDB" id="W9YSI7"/>
<dbReference type="GeneID" id="19155860"/>
<feature type="compositionally biased region" description="Low complexity" evidence="1">
    <location>
        <begin position="25"/>
        <end position="41"/>
    </location>
</feature>
<gene>
    <name evidence="2" type="ORF">A1O1_00957</name>
</gene>
<dbReference type="RefSeq" id="XP_007720061.1">
    <property type="nucleotide sequence ID" value="XM_007721871.1"/>
</dbReference>
<protein>
    <submittedName>
        <fullName evidence="2">Uncharacterized protein</fullName>
    </submittedName>
</protein>
<name>W9YSI7_9EURO</name>
<feature type="region of interest" description="Disordered" evidence="1">
    <location>
        <begin position="22"/>
        <end position="45"/>
    </location>
</feature>
<accession>W9YSI7</accession>
<comment type="caution">
    <text evidence="2">The sequence shown here is derived from an EMBL/GenBank/DDBJ whole genome shotgun (WGS) entry which is preliminary data.</text>
</comment>
<keyword evidence="3" id="KW-1185">Reference proteome</keyword>
<feature type="compositionally biased region" description="Polar residues" evidence="1">
    <location>
        <begin position="183"/>
        <end position="207"/>
    </location>
</feature>
<evidence type="ECO:0000256" key="1">
    <source>
        <dbReference type="SAM" id="MobiDB-lite"/>
    </source>
</evidence>
<dbReference type="Proteomes" id="UP000019484">
    <property type="component" value="Unassembled WGS sequence"/>
</dbReference>
<reference evidence="2 3" key="1">
    <citation type="submission" date="2013-03" db="EMBL/GenBank/DDBJ databases">
        <title>The Genome Sequence of Capronia coronata CBS 617.96.</title>
        <authorList>
            <consortium name="The Broad Institute Genomics Platform"/>
            <person name="Cuomo C."/>
            <person name="de Hoog S."/>
            <person name="Gorbushina A."/>
            <person name="Walker B."/>
            <person name="Young S.K."/>
            <person name="Zeng Q."/>
            <person name="Gargeya S."/>
            <person name="Fitzgerald M."/>
            <person name="Haas B."/>
            <person name="Abouelleil A."/>
            <person name="Allen A.W."/>
            <person name="Alvarado L."/>
            <person name="Arachchi H.M."/>
            <person name="Berlin A.M."/>
            <person name="Chapman S.B."/>
            <person name="Gainer-Dewar J."/>
            <person name="Goldberg J."/>
            <person name="Griggs A."/>
            <person name="Gujja S."/>
            <person name="Hansen M."/>
            <person name="Howarth C."/>
            <person name="Imamovic A."/>
            <person name="Ireland A."/>
            <person name="Larimer J."/>
            <person name="McCowan C."/>
            <person name="Murphy C."/>
            <person name="Pearson M."/>
            <person name="Poon T.W."/>
            <person name="Priest M."/>
            <person name="Roberts A."/>
            <person name="Saif S."/>
            <person name="Shea T."/>
            <person name="Sisk P."/>
            <person name="Sykes S."/>
            <person name="Wortman J."/>
            <person name="Nusbaum C."/>
            <person name="Birren B."/>
        </authorList>
    </citation>
    <scope>NUCLEOTIDE SEQUENCE [LARGE SCALE GENOMIC DNA]</scope>
    <source>
        <strain evidence="2 3">CBS 617.96</strain>
    </source>
</reference>
<sequence>MGLKRKALVLEDLDTPIYNFGEPNTGISSFSSPSSTDTTHSVTDDGHASYPLKSCRIDSVPYFNCRTRKRHRDGRPDEATIHEHTLKQLYDAQRLHLDETMHLPEEDMISVDGLHGDYDRADADSDADMLDDEQPMLVELPQATQPNQKTLDAFFGRRETHRATTISQQQFQAARPNSEHNNGHTITTTPDDSMYAQDQHQSQNQTRVEPRLSYDRREIPEPSMGYMNWRSQSLQYLDAVMGFQ</sequence>